<feature type="transmembrane region" description="Helical" evidence="1">
    <location>
        <begin position="6"/>
        <end position="27"/>
    </location>
</feature>
<keyword evidence="1" id="KW-0812">Transmembrane</keyword>
<proteinExistence type="predicted"/>
<dbReference type="Pfam" id="PF14079">
    <property type="entry name" value="DUF4260"/>
    <property type="match status" value="1"/>
</dbReference>
<accession>A0A916RL85</accession>
<dbReference type="AlphaFoldDB" id="A0A916RL85"/>
<comment type="caution">
    <text evidence="2">The sequence shown here is derived from an EMBL/GenBank/DDBJ whole genome shotgun (WGS) entry which is preliminary data.</text>
</comment>
<evidence type="ECO:0000256" key="1">
    <source>
        <dbReference type="SAM" id="Phobius"/>
    </source>
</evidence>
<dbReference type="EMBL" id="BMEY01000001">
    <property type="protein sequence ID" value="GGA60335.1"/>
    <property type="molecule type" value="Genomic_DNA"/>
</dbReference>
<organism evidence="2 3">
    <name type="scientific">Ornithinibacillus halotolerans</name>
    <dbReference type="NCBI Taxonomy" id="1274357"/>
    <lineage>
        <taxon>Bacteria</taxon>
        <taxon>Bacillati</taxon>
        <taxon>Bacillota</taxon>
        <taxon>Bacilli</taxon>
        <taxon>Bacillales</taxon>
        <taxon>Bacillaceae</taxon>
        <taxon>Ornithinibacillus</taxon>
    </lineage>
</organism>
<reference evidence="2" key="2">
    <citation type="submission" date="2020-09" db="EMBL/GenBank/DDBJ databases">
        <authorList>
            <person name="Sun Q."/>
            <person name="Zhou Y."/>
        </authorList>
    </citation>
    <scope>NUCLEOTIDE SEQUENCE</scope>
    <source>
        <strain evidence="2">CGMCC 1.12408</strain>
    </source>
</reference>
<feature type="transmembrane region" description="Helical" evidence="1">
    <location>
        <begin position="34"/>
        <end position="52"/>
    </location>
</feature>
<keyword evidence="1" id="KW-0472">Membrane</keyword>
<keyword evidence="1" id="KW-1133">Transmembrane helix</keyword>
<sequence length="121" mass="14037">MGERMSLVKTLLHIEGFAVFAFCLFIYGYNEFNWLLFFILLLAPDISMLGYLHNPRTGAMLYNIFHTYVTPLIVIFIAFLFSYSLILAIGIIWMAHIGMDRMVGYGLKYPQAFKDTHLNRV</sequence>
<keyword evidence="3" id="KW-1185">Reference proteome</keyword>
<reference evidence="2" key="1">
    <citation type="journal article" date="2014" name="Int. J. Syst. Evol. Microbiol.">
        <title>Complete genome sequence of Corynebacterium casei LMG S-19264T (=DSM 44701T), isolated from a smear-ripened cheese.</title>
        <authorList>
            <consortium name="US DOE Joint Genome Institute (JGI-PGF)"/>
            <person name="Walter F."/>
            <person name="Albersmeier A."/>
            <person name="Kalinowski J."/>
            <person name="Ruckert C."/>
        </authorList>
    </citation>
    <scope>NUCLEOTIDE SEQUENCE</scope>
    <source>
        <strain evidence="2">CGMCC 1.12408</strain>
    </source>
</reference>
<gene>
    <name evidence="2" type="ORF">GCM10008025_00430</name>
</gene>
<dbReference type="Proteomes" id="UP000613512">
    <property type="component" value="Unassembled WGS sequence"/>
</dbReference>
<evidence type="ECO:0000313" key="3">
    <source>
        <dbReference type="Proteomes" id="UP000613512"/>
    </source>
</evidence>
<evidence type="ECO:0000313" key="2">
    <source>
        <dbReference type="EMBL" id="GGA60335.1"/>
    </source>
</evidence>
<feature type="transmembrane region" description="Helical" evidence="1">
    <location>
        <begin position="72"/>
        <end position="95"/>
    </location>
</feature>
<protein>
    <recommendedName>
        <fullName evidence="4">DUF4260 family protein</fullName>
    </recommendedName>
</protein>
<evidence type="ECO:0008006" key="4">
    <source>
        <dbReference type="Google" id="ProtNLM"/>
    </source>
</evidence>
<dbReference type="InterPro" id="IPR025356">
    <property type="entry name" value="DUF4260"/>
</dbReference>
<name>A0A916RL85_9BACI</name>